<dbReference type="Proteomes" id="UP000001520">
    <property type="component" value="Chromosome"/>
</dbReference>
<dbReference type="PIRSF" id="PIRSF019169">
    <property type="entry name" value="PilM"/>
    <property type="match status" value="1"/>
</dbReference>
<dbReference type="HOGENOM" id="CLU_050686_0_2_0"/>
<dbReference type="SMART" id="SM00842">
    <property type="entry name" value="FtsA"/>
    <property type="match status" value="1"/>
</dbReference>
<evidence type="ECO:0000313" key="2">
    <source>
        <dbReference type="EMBL" id="BAI81183.1"/>
    </source>
</evidence>
<gene>
    <name evidence="2" type="primary">pilM</name>
    <name evidence="2" type="ordered locus">DEFDS_1728</name>
</gene>
<keyword evidence="3" id="KW-1185">Reference proteome</keyword>
<dbReference type="KEGG" id="ddf:DEFDS_1728"/>
<dbReference type="STRING" id="639282.DEFDS_1728"/>
<evidence type="ECO:0000259" key="1">
    <source>
        <dbReference type="SMART" id="SM00842"/>
    </source>
</evidence>
<reference evidence="2 3" key="1">
    <citation type="journal article" date="2010" name="DNA Res.">
        <title>Bacterial lifestyle in a deep-sea hydrothermal vent chimney revealed by the genome sequence of the thermophilic bacterium Deferribacter desulfuricans SSM1.</title>
        <authorList>
            <person name="Takaki Y."/>
            <person name="Shimamura S."/>
            <person name="Nakagawa S."/>
            <person name="Fukuhara Y."/>
            <person name="Horikawa H."/>
            <person name="Ankai A."/>
            <person name="Harada T."/>
            <person name="Hosoyama A."/>
            <person name="Oguchi A."/>
            <person name="Fukui S."/>
            <person name="Fujita N."/>
            <person name="Takami H."/>
            <person name="Takai K."/>
        </authorList>
    </citation>
    <scope>NUCLEOTIDE SEQUENCE [LARGE SCALE GENOMIC DNA]</scope>
    <source>
        <strain evidence="3">DSM 14783 / JCM 11476 / NBRC 101012 / SSM1</strain>
    </source>
</reference>
<proteinExistence type="predicted"/>
<sequence>MFKKRNVIGIDIGSNTVKMVELKSKKGGYELVKAVIEELPEDAISEGSIVDYGEVINTVVEAFKRGKFSHKYVGVALKGNDVIAKRLQVNVPDKKNFDETFRWDAEQYIQMNIEDVNLDYEIIEFNDEIGQAEVILAVARKDLISDVSSVIESAKLKLSIIDLEIFTLINCFEMNYGREDGVNLIVNVGHATTLLVYIKNGLYEFSRTIDFGVKQCIEEIQKNHGLIYEDAKAKLLDKENIEFDDELRRSVEQFNEKLANEIRNSMNYFYTTTQLVVDKVFICGGGANVFQLKDTIEKVTEVEVAMFNPFANFDISKQIDQDLLTKHLYQFNVACGLSLRRVDEK</sequence>
<dbReference type="InterPro" id="IPR050696">
    <property type="entry name" value="FtsA/MreB"/>
</dbReference>
<dbReference type="InterPro" id="IPR005883">
    <property type="entry name" value="PilM"/>
</dbReference>
<dbReference type="NCBIfam" id="TIGR01175">
    <property type="entry name" value="pilM"/>
    <property type="match status" value="1"/>
</dbReference>
<dbReference type="SUPFAM" id="SSF53067">
    <property type="entry name" value="Actin-like ATPase domain"/>
    <property type="match status" value="2"/>
</dbReference>
<dbReference type="Pfam" id="PF11104">
    <property type="entry name" value="PilM_2"/>
    <property type="match status" value="1"/>
</dbReference>
<dbReference type="EMBL" id="AP011529">
    <property type="protein sequence ID" value="BAI81183.1"/>
    <property type="molecule type" value="Genomic_DNA"/>
</dbReference>
<dbReference type="RefSeq" id="WP_013008429.1">
    <property type="nucleotide sequence ID" value="NC_013939.1"/>
</dbReference>
<name>D3P8Z3_DEFDS</name>
<dbReference type="GO" id="GO:0051301">
    <property type="term" value="P:cell division"/>
    <property type="evidence" value="ECO:0007669"/>
    <property type="project" value="InterPro"/>
</dbReference>
<dbReference type="AlphaFoldDB" id="D3P8Z3"/>
<dbReference type="PANTHER" id="PTHR32432:SF3">
    <property type="entry name" value="ETHANOLAMINE UTILIZATION PROTEIN EUTJ"/>
    <property type="match status" value="1"/>
</dbReference>
<accession>D3P8Z3</accession>
<protein>
    <submittedName>
        <fullName evidence="2">Type IV pilus assembly protein PilM</fullName>
    </submittedName>
</protein>
<evidence type="ECO:0000313" key="3">
    <source>
        <dbReference type="Proteomes" id="UP000001520"/>
    </source>
</evidence>
<dbReference type="OrthoDB" id="9773403at2"/>
<dbReference type="InterPro" id="IPR003494">
    <property type="entry name" value="SHS2_FtsA"/>
</dbReference>
<dbReference type="Gene3D" id="3.30.420.40">
    <property type="match status" value="2"/>
</dbReference>
<dbReference type="PANTHER" id="PTHR32432">
    <property type="entry name" value="CELL DIVISION PROTEIN FTSA-RELATED"/>
    <property type="match status" value="1"/>
</dbReference>
<dbReference type="Gene3D" id="3.30.1490.300">
    <property type="match status" value="1"/>
</dbReference>
<dbReference type="CDD" id="cd24049">
    <property type="entry name" value="ASKHA_NBD_PilM"/>
    <property type="match status" value="1"/>
</dbReference>
<organism evidence="2 3">
    <name type="scientific">Deferribacter desulfuricans (strain DSM 14783 / JCM 11476 / NBRC 101012 / SSM1)</name>
    <dbReference type="NCBI Taxonomy" id="639282"/>
    <lineage>
        <taxon>Bacteria</taxon>
        <taxon>Pseudomonadati</taxon>
        <taxon>Deferribacterota</taxon>
        <taxon>Deferribacteres</taxon>
        <taxon>Deferribacterales</taxon>
        <taxon>Deferribacteraceae</taxon>
        <taxon>Deferribacter</taxon>
    </lineage>
</organism>
<dbReference type="InterPro" id="IPR043129">
    <property type="entry name" value="ATPase_NBD"/>
</dbReference>
<feature type="domain" description="SHS2" evidence="1">
    <location>
        <begin position="7"/>
        <end position="172"/>
    </location>
</feature>
<dbReference type="eggNOG" id="COG4972">
    <property type="taxonomic scope" value="Bacteria"/>
</dbReference>